<accession>H5WWD0</accession>
<dbReference type="eggNOG" id="COG0697">
    <property type="taxonomic scope" value="Bacteria"/>
</dbReference>
<dbReference type="Proteomes" id="UP000004926">
    <property type="component" value="Chromosome"/>
</dbReference>
<dbReference type="AlphaFoldDB" id="H5WWD0"/>
<feature type="transmembrane region" description="Helical" evidence="2">
    <location>
        <begin position="108"/>
        <end position="127"/>
    </location>
</feature>
<organism evidence="3 4">
    <name type="scientific">Saccharomonospora marina XMU15</name>
    <dbReference type="NCBI Taxonomy" id="882083"/>
    <lineage>
        <taxon>Bacteria</taxon>
        <taxon>Bacillati</taxon>
        <taxon>Actinomycetota</taxon>
        <taxon>Actinomycetes</taxon>
        <taxon>Pseudonocardiales</taxon>
        <taxon>Pseudonocardiaceae</taxon>
        <taxon>Saccharomonospora</taxon>
    </lineage>
</organism>
<feature type="transmembrane region" description="Helical" evidence="2">
    <location>
        <begin position="169"/>
        <end position="193"/>
    </location>
</feature>
<keyword evidence="2" id="KW-1133">Transmembrane helix</keyword>
<protein>
    <submittedName>
        <fullName evidence="3">Uncharacterized protein</fullName>
    </submittedName>
</protein>
<feature type="compositionally biased region" description="Basic and acidic residues" evidence="1">
    <location>
        <begin position="312"/>
        <end position="323"/>
    </location>
</feature>
<feature type="transmembrane region" description="Helical" evidence="2">
    <location>
        <begin position="139"/>
        <end position="157"/>
    </location>
</feature>
<dbReference type="NCBIfam" id="NF038012">
    <property type="entry name" value="DMT_1"/>
    <property type="match status" value="1"/>
</dbReference>
<feature type="transmembrane region" description="Helical" evidence="2">
    <location>
        <begin position="79"/>
        <end position="99"/>
    </location>
</feature>
<feature type="transmembrane region" description="Helical" evidence="2">
    <location>
        <begin position="258"/>
        <end position="279"/>
    </location>
</feature>
<keyword evidence="2" id="KW-0812">Transmembrane</keyword>
<feature type="transmembrane region" description="Helical" evidence="2">
    <location>
        <begin position="205"/>
        <end position="223"/>
    </location>
</feature>
<dbReference type="OrthoDB" id="3822427at2"/>
<dbReference type="STRING" id="882083.SacmaDRAFT_1129"/>
<dbReference type="PANTHER" id="PTHR40761:SF1">
    <property type="entry name" value="CONSERVED INTEGRAL MEMBRANE ALANINE VALINE AND LEUCINE RICH PROTEIN-RELATED"/>
    <property type="match status" value="1"/>
</dbReference>
<evidence type="ECO:0000313" key="3">
    <source>
        <dbReference type="EMBL" id="EHR49412.1"/>
    </source>
</evidence>
<dbReference type="PANTHER" id="PTHR40761">
    <property type="entry name" value="CONSERVED INTEGRAL MEMBRANE ALANINE VALINE AND LEUCINE RICH PROTEIN-RELATED"/>
    <property type="match status" value="1"/>
</dbReference>
<feature type="region of interest" description="Disordered" evidence="1">
    <location>
        <begin position="289"/>
        <end position="323"/>
    </location>
</feature>
<keyword evidence="4" id="KW-1185">Reference proteome</keyword>
<reference evidence="3 4" key="1">
    <citation type="journal article" date="2012" name="Stand. Genomic Sci.">
        <title>Genome sequence of the ocean sediment bacterium Saccharomonospora marina type strain (XMU15(T)).</title>
        <authorList>
            <person name="Klenk H.P."/>
            <person name="Lu M."/>
            <person name="Lucas S."/>
            <person name="Lapidus A."/>
            <person name="Copeland A."/>
            <person name="Pitluck S."/>
            <person name="Goodwin L.A."/>
            <person name="Han C."/>
            <person name="Tapia R."/>
            <person name="Brambilla E.M."/>
            <person name="Potter G."/>
            <person name="Land M."/>
            <person name="Ivanova N."/>
            <person name="Rohde M."/>
            <person name="Goker M."/>
            <person name="Detter J.C."/>
            <person name="Li W.J."/>
            <person name="Kyrpides N.C."/>
            <person name="Woyke T."/>
        </authorList>
    </citation>
    <scope>NUCLEOTIDE SEQUENCE [LARGE SCALE GENOMIC DNA]</scope>
    <source>
        <strain evidence="3 4">XMU15</strain>
    </source>
</reference>
<proteinExistence type="predicted"/>
<feature type="transmembrane region" description="Helical" evidence="2">
    <location>
        <begin position="6"/>
        <end position="26"/>
    </location>
</feature>
<feature type="transmembrane region" description="Helical" evidence="2">
    <location>
        <begin position="235"/>
        <end position="252"/>
    </location>
</feature>
<keyword evidence="2" id="KW-0472">Membrane</keyword>
<name>H5WWD0_9PSEU</name>
<gene>
    <name evidence="3" type="ORF">SacmaDRAFT_1129</name>
</gene>
<evidence type="ECO:0000256" key="1">
    <source>
        <dbReference type="SAM" id="MobiDB-lite"/>
    </source>
</evidence>
<feature type="compositionally biased region" description="Acidic residues" evidence="1">
    <location>
        <begin position="290"/>
        <end position="311"/>
    </location>
</feature>
<evidence type="ECO:0000313" key="4">
    <source>
        <dbReference type="Proteomes" id="UP000004926"/>
    </source>
</evidence>
<dbReference type="HOGENOM" id="CLU_070294_1_0_11"/>
<dbReference type="EMBL" id="CM001439">
    <property type="protein sequence ID" value="EHR49412.1"/>
    <property type="molecule type" value="Genomic_DNA"/>
</dbReference>
<sequence>MGLPAVAVTVLLAVLAAGSNALASVLQRKGARSEPDDASMSLRMLWSLARKPSWVGGVTAILVGFALQVAALATGPLALVQPILVAELGFTLILSSLVLRAKLRLREWTAVSGMSAGLALLLVALSPSSGDSRDVPGEVWALGSAVTLAVIGALLALGYRNHYAHRAAYFGLASGTYFGFLAALIAGVTPAFAVGLGAVFTTWQTYAVMVAGPVGFFLLQNTLRAGSLVASQPGLTLANPLVGITWGVAVFGEHVRGGGWIAAQLFGAALLAACTMLLVRSPLLRGSEGAQEEADEAADDAAEAAAEAEPDGTERADRSQPSH</sequence>
<dbReference type="RefSeq" id="WP_009152798.1">
    <property type="nucleotide sequence ID" value="NZ_CM001439.1"/>
</dbReference>
<evidence type="ECO:0000256" key="2">
    <source>
        <dbReference type="SAM" id="Phobius"/>
    </source>
</evidence>
<feature type="transmembrane region" description="Helical" evidence="2">
    <location>
        <begin position="53"/>
        <end position="73"/>
    </location>
</feature>